<dbReference type="InterPro" id="IPR017907">
    <property type="entry name" value="Znf_RING_CS"/>
</dbReference>
<feature type="region of interest" description="Disordered" evidence="4">
    <location>
        <begin position="274"/>
        <end position="339"/>
    </location>
</feature>
<proteinExistence type="predicted"/>
<evidence type="ECO:0000259" key="5">
    <source>
        <dbReference type="Pfam" id="PF12898"/>
    </source>
</evidence>
<feature type="compositionally biased region" description="Basic and acidic residues" evidence="4">
    <location>
        <begin position="324"/>
        <end position="339"/>
    </location>
</feature>
<evidence type="ECO:0000256" key="2">
    <source>
        <dbReference type="ARBA" id="ARBA00022771"/>
    </source>
</evidence>
<comment type="caution">
    <text evidence="6">The sequence shown here is derived from an EMBL/GenBank/DDBJ whole genome shotgun (WGS) entry which is preliminary data.</text>
</comment>
<gene>
    <name evidence="6" type="ORF">QTG54_003300</name>
</gene>
<dbReference type="SUPFAM" id="SSF57850">
    <property type="entry name" value="RING/U-box"/>
    <property type="match status" value="1"/>
</dbReference>
<feature type="compositionally biased region" description="Basic and acidic residues" evidence="4">
    <location>
        <begin position="294"/>
        <end position="311"/>
    </location>
</feature>
<keyword evidence="2" id="KW-0863">Zinc-finger</keyword>
<feature type="compositionally biased region" description="Pro residues" evidence="4">
    <location>
        <begin position="103"/>
        <end position="116"/>
    </location>
</feature>
<feature type="domain" description="Stc1" evidence="5">
    <location>
        <begin position="399"/>
        <end position="433"/>
    </location>
</feature>
<feature type="compositionally biased region" description="Polar residues" evidence="4">
    <location>
        <begin position="1"/>
        <end position="17"/>
    </location>
</feature>
<dbReference type="InterPro" id="IPR013083">
    <property type="entry name" value="Znf_RING/FYVE/PHD"/>
</dbReference>
<feature type="region of interest" description="Disordered" evidence="4">
    <location>
        <begin position="71"/>
        <end position="141"/>
    </location>
</feature>
<dbReference type="PROSITE" id="PS00518">
    <property type="entry name" value="ZF_RING_1"/>
    <property type="match status" value="1"/>
</dbReference>
<dbReference type="GO" id="GO:0008270">
    <property type="term" value="F:zinc ion binding"/>
    <property type="evidence" value="ECO:0007669"/>
    <property type="project" value="UniProtKB-KW"/>
</dbReference>
<feature type="region of interest" description="Disordered" evidence="4">
    <location>
        <begin position="1"/>
        <end position="21"/>
    </location>
</feature>
<dbReference type="EMBL" id="JATAAI010000005">
    <property type="protein sequence ID" value="KAK1745376.1"/>
    <property type="molecule type" value="Genomic_DNA"/>
</dbReference>
<keyword evidence="1" id="KW-0479">Metal-binding</keyword>
<name>A0AAD9DF61_9STRA</name>
<dbReference type="InterPro" id="IPR024630">
    <property type="entry name" value="Stc1"/>
</dbReference>
<dbReference type="Proteomes" id="UP001224775">
    <property type="component" value="Unassembled WGS sequence"/>
</dbReference>
<dbReference type="Gene3D" id="3.30.40.10">
    <property type="entry name" value="Zinc/RING finger domain, C3HC4 (zinc finger)"/>
    <property type="match status" value="1"/>
</dbReference>
<keyword evidence="3" id="KW-0862">Zinc</keyword>
<evidence type="ECO:0000256" key="1">
    <source>
        <dbReference type="ARBA" id="ARBA00022723"/>
    </source>
</evidence>
<accession>A0AAD9DF61</accession>
<feature type="compositionally biased region" description="Low complexity" evidence="4">
    <location>
        <begin position="121"/>
        <end position="141"/>
    </location>
</feature>
<evidence type="ECO:0000256" key="4">
    <source>
        <dbReference type="SAM" id="MobiDB-lite"/>
    </source>
</evidence>
<reference evidence="6" key="1">
    <citation type="submission" date="2023-06" db="EMBL/GenBank/DDBJ databases">
        <title>Survivors Of The Sea: Transcriptome response of Skeletonema marinoi to long-term dormancy.</title>
        <authorList>
            <person name="Pinder M.I.M."/>
            <person name="Kourtchenko O."/>
            <person name="Robertson E.K."/>
            <person name="Larsson T."/>
            <person name="Maumus F."/>
            <person name="Osuna-Cruz C.M."/>
            <person name="Vancaester E."/>
            <person name="Stenow R."/>
            <person name="Vandepoele K."/>
            <person name="Ploug H."/>
            <person name="Bruchert V."/>
            <person name="Godhe A."/>
            <person name="Topel M."/>
        </authorList>
    </citation>
    <scope>NUCLEOTIDE SEQUENCE</scope>
    <source>
        <strain evidence="6">R05AC</strain>
    </source>
</reference>
<feature type="region of interest" description="Disordered" evidence="4">
    <location>
        <begin position="39"/>
        <end position="58"/>
    </location>
</feature>
<dbReference type="Pfam" id="PF12898">
    <property type="entry name" value="Stc1"/>
    <property type="match status" value="1"/>
</dbReference>
<evidence type="ECO:0000256" key="3">
    <source>
        <dbReference type="ARBA" id="ARBA00022833"/>
    </source>
</evidence>
<keyword evidence="7" id="KW-1185">Reference proteome</keyword>
<dbReference type="AlphaFoldDB" id="A0AAD9DF61"/>
<sequence length="525" mass="60252">MSKLDASTSLPNSANNKRQADARFRRAEFDLKLKQKCLLNGVEYEGPSPTESTNKTKVRRALIRRKIYRINDDVQHPINDQPPQQQKRQLHPQEPVQEITQPLTPPLHRPQQPPLHPINDQPQQQQKRQLELQQPQQGQKQISIIAQKDSTPCLQQQQQPPPPSVRSLTMLVELDEEHTKCGICIAKFTSDRDNKNPEIRKHLPVLSSSQRCDHWFCHGCILREQLRIAEENNGKIPKWIKCMHCREKTSFNPDRLLIDLLARAQKYAAAQVKAEQTEVEENETTDVTPVKQEQNNEFHEGHAASEGKVNGEGDDADDDVAASVKRESDTTDHVEQEVKRPKLMTPSPPLVRVKEEPTEFDDDYDEATSLERRTPINRIDSASTNNADFTPAAPEVEYNDQLMCSICKMAKSLDCFSKNQKSKGQKRKCKDCIRSRQLEIRQRKREAEEKLAVKNKTMEDLEERTCLKCKIVKKKEGFDIHERKNGDASVCMSCREEDLAMIRRVGAVFGISMEGLESSYLNDRR</sequence>
<evidence type="ECO:0000313" key="7">
    <source>
        <dbReference type="Proteomes" id="UP001224775"/>
    </source>
</evidence>
<organism evidence="6 7">
    <name type="scientific">Skeletonema marinoi</name>
    <dbReference type="NCBI Taxonomy" id="267567"/>
    <lineage>
        <taxon>Eukaryota</taxon>
        <taxon>Sar</taxon>
        <taxon>Stramenopiles</taxon>
        <taxon>Ochrophyta</taxon>
        <taxon>Bacillariophyta</taxon>
        <taxon>Coscinodiscophyceae</taxon>
        <taxon>Thalassiosirophycidae</taxon>
        <taxon>Thalassiosirales</taxon>
        <taxon>Skeletonemataceae</taxon>
        <taxon>Skeletonema</taxon>
        <taxon>Skeletonema marinoi-dohrnii complex</taxon>
    </lineage>
</organism>
<evidence type="ECO:0000313" key="6">
    <source>
        <dbReference type="EMBL" id="KAK1745376.1"/>
    </source>
</evidence>
<protein>
    <recommendedName>
        <fullName evidence="5">Stc1 domain-containing protein</fullName>
    </recommendedName>
</protein>